<proteinExistence type="predicted"/>
<protein>
    <recommendedName>
        <fullName evidence="2">Ice-binding protein C-terminal domain-containing protein</fullName>
    </recommendedName>
</protein>
<evidence type="ECO:0000259" key="2">
    <source>
        <dbReference type="Pfam" id="PF07589"/>
    </source>
</evidence>
<gene>
    <name evidence="3" type="ORF">GCM10011572_43930</name>
</gene>
<comment type="caution">
    <text evidence="3">The sequence shown here is derived from an EMBL/GenBank/DDBJ whole genome shotgun (WGS) entry which is preliminary data.</text>
</comment>
<evidence type="ECO:0000313" key="4">
    <source>
        <dbReference type="Proteomes" id="UP000622638"/>
    </source>
</evidence>
<dbReference type="NCBIfam" id="TIGR02595">
    <property type="entry name" value="PEP_CTERM"/>
    <property type="match status" value="1"/>
</dbReference>
<evidence type="ECO:0000313" key="3">
    <source>
        <dbReference type="EMBL" id="GGC17807.1"/>
    </source>
</evidence>
<organism evidence="3 4">
    <name type="scientific">Pseudoduganella buxea</name>
    <dbReference type="NCBI Taxonomy" id="1949069"/>
    <lineage>
        <taxon>Bacteria</taxon>
        <taxon>Pseudomonadati</taxon>
        <taxon>Pseudomonadota</taxon>
        <taxon>Betaproteobacteria</taxon>
        <taxon>Burkholderiales</taxon>
        <taxon>Oxalobacteraceae</taxon>
        <taxon>Telluria group</taxon>
        <taxon>Pseudoduganella</taxon>
    </lineage>
</organism>
<evidence type="ECO:0000256" key="1">
    <source>
        <dbReference type="SAM" id="SignalP"/>
    </source>
</evidence>
<feature type="signal peptide" evidence="1">
    <location>
        <begin position="1"/>
        <end position="22"/>
    </location>
</feature>
<accession>A0ABQ1L1P1</accession>
<dbReference type="RefSeq" id="WP_229417792.1">
    <property type="nucleotide sequence ID" value="NZ_BMKG01000023.1"/>
</dbReference>
<feature type="chain" id="PRO_5047245652" description="Ice-binding protein C-terminal domain-containing protein" evidence="1">
    <location>
        <begin position="23"/>
        <end position="244"/>
    </location>
</feature>
<sequence length="244" mass="25659">MPSALATLFVGLAAISGSAAQAATEINTAGFGVTVTDRFWEDSQMTLLSSSGGTTRIGLVGMDATLGWPWEVESDHDIGAFDANWVDTKFAFDVQAGYRITSLTLTGTATGFIRAGVPWGEGMAGRATTTLSHAWSIGQGEPTAQLGSQVIRDLHGEQQLSLTAGVPYAGDFSLLLNSSLEQQVDPGQEGFSNGGVVWHQSFASIALRDVVLTVQVSPVPEPATYAMLLAGLGVAGWAARRRRR</sequence>
<dbReference type="InterPro" id="IPR013424">
    <property type="entry name" value="Ice-binding_C"/>
</dbReference>
<name>A0ABQ1L1P1_9BURK</name>
<dbReference type="Proteomes" id="UP000622638">
    <property type="component" value="Unassembled WGS sequence"/>
</dbReference>
<dbReference type="EMBL" id="BMKG01000023">
    <property type="protein sequence ID" value="GGC17807.1"/>
    <property type="molecule type" value="Genomic_DNA"/>
</dbReference>
<keyword evidence="4" id="KW-1185">Reference proteome</keyword>
<keyword evidence="1" id="KW-0732">Signal</keyword>
<dbReference type="Pfam" id="PF07589">
    <property type="entry name" value="PEP-CTERM"/>
    <property type="match status" value="1"/>
</dbReference>
<reference evidence="4" key="1">
    <citation type="journal article" date="2019" name="Int. J. Syst. Evol. Microbiol.">
        <title>The Global Catalogue of Microorganisms (GCM) 10K type strain sequencing project: providing services to taxonomists for standard genome sequencing and annotation.</title>
        <authorList>
            <consortium name="The Broad Institute Genomics Platform"/>
            <consortium name="The Broad Institute Genome Sequencing Center for Infectious Disease"/>
            <person name="Wu L."/>
            <person name="Ma J."/>
        </authorList>
    </citation>
    <scope>NUCLEOTIDE SEQUENCE [LARGE SCALE GENOMIC DNA]</scope>
    <source>
        <strain evidence="4">CGMCC 1.15931</strain>
    </source>
</reference>
<feature type="domain" description="Ice-binding protein C-terminal" evidence="2">
    <location>
        <begin position="218"/>
        <end position="242"/>
    </location>
</feature>